<keyword evidence="3" id="KW-1185">Reference proteome</keyword>
<proteinExistence type="predicted"/>
<dbReference type="AlphaFoldDB" id="A0AAP0HWE2"/>
<evidence type="ECO:0000313" key="3">
    <source>
        <dbReference type="Proteomes" id="UP001419268"/>
    </source>
</evidence>
<gene>
    <name evidence="2" type="ORF">Scep_023582</name>
</gene>
<sequence>MRGSFGSVADASAASPTRYVAYERLRFAVAAVAERILHLFVAVSYWIWYFMTATTPVVVVSPLSVKNIARCCSLSCQCYVFSFVY</sequence>
<evidence type="ECO:0008006" key="4">
    <source>
        <dbReference type="Google" id="ProtNLM"/>
    </source>
</evidence>
<protein>
    <recommendedName>
        <fullName evidence="4">Transmembrane protein</fullName>
    </recommendedName>
</protein>
<keyword evidence="1" id="KW-1133">Transmembrane helix</keyword>
<comment type="caution">
    <text evidence="2">The sequence shown here is derived from an EMBL/GenBank/DDBJ whole genome shotgun (WGS) entry which is preliminary data.</text>
</comment>
<keyword evidence="1" id="KW-0812">Transmembrane</keyword>
<dbReference type="EMBL" id="JBBNAG010000010">
    <property type="protein sequence ID" value="KAK9100152.1"/>
    <property type="molecule type" value="Genomic_DNA"/>
</dbReference>
<keyword evidence="1" id="KW-0472">Membrane</keyword>
<name>A0AAP0HWE2_9MAGN</name>
<dbReference type="Proteomes" id="UP001419268">
    <property type="component" value="Unassembled WGS sequence"/>
</dbReference>
<accession>A0AAP0HWE2</accession>
<organism evidence="2 3">
    <name type="scientific">Stephania cephalantha</name>
    <dbReference type="NCBI Taxonomy" id="152367"/>
    <lineage>
        <taxon>Eukaryota</taxon>
        <taxon>Viridiplantae</taxon>
        <taxon>Streptophyta</taxon>
        <taxon>Embryophyta</taxon>
        <taxon>Tracheophyta</taxon>
        <taxon>Spermatophyta</taxon>
        <taxon>Magnoliopsida</taxon>
        <taxon>Ranunculales</taxon>
        <taxon>Menispermaceae</taxon>
        <taxon>Menispermoideae</taxon>
        <taxon>Cissampelideae</taxon>
        <taxon>Stephania</taxon>
    </lineage>
</organism>
<reference evidence="2 3" key="1">
    <citation type="submission" date="2024-01" db="EMBL/GenBank/DDBJ databases">
        <title>Genome assemblies of Stephania.</title>
        <authorList>
            <person name="Yang L."/>
        </authorList>
    </citation>
    <scope>NUCLEOTIDE SEQUENCE [LARGE SCALE GENOMIC DNA]</scope>
    <source>
        <strain evidence="2">JXDWG</strain>
        <tissue evidence="2">Leaf</tissue>
    </source>
</reference>
<feature type="transmembrane region" description="Helical" evidence="1">
    <location>
        <begin position="27"/>
        <end position="48"/>
    </location>
</feature>
<evidence type="ECO:0000256" key="1">
    <source>
        <dbReference type="SAM" id="Phobius"/>
    </source>
</evidence>
<evidence type="ECO:0000313" key="2">
    <source>
        <dbReference type="EMBL" id="KAK9100152.1"/>
    </source>
</evidence>